<keyword evidence="1" id="KW-1133">Transmembrane helix</keyword>
<keyword evidence="1" id="KW-0812">Transmembrane</keyword>
<gene>
    <name evidence="2" type="ORF">PQ477_07285</name>
</gene>
<name>A0ABY7WF18_9BACI</name>
<sequence>MNGRKRKSLRLGSATIIGLTVGFSFGLFTNSYVLYIGLGLVLGLLVDWNRKRM</sequence>
<evidence type="ECO:0000256" key="1">
    <source>
        <dbReference type="SAM" id="Phobius"/>
    </source>
</evidence>
<dbReference type="Proteomes" id="UP001215143">
    <property type="component" value="Chromosome"/>
</dbReference>
<dbReference type="EMBL" id="CP117834">
    <property type="protein sequence ID" value="WDF05265.1"/>
    <property type="molecule type" value="Genomic_DNA"/>
</dbReference>
<feature type="transmembrane region" description="Helical" evidence="1">
    <location>
        <begin position="9"/>
        <end position="26"/>
    </location>
</feature>
<dbReference type="RefSeq" id="WP_274273286.1">
    <property type="nucleotide sequence ID" value="NZ_CP117834.1"/>
</dbReference>
<reference evidence="2 3" key="1">
    <citation type="submission" date="2023-02" db="EMBL/GenBank/DDBJ databases">
        <authorList>
            <person name="Liu G."/>
        </authorList>
    </citation>
    <scope>NUCLEOTIDE SEQUENCE [LARGE SCALE GENOMIC DNA]</scope>
    <source>
        <strain evidence="2 3">DSM 23008</strain>
    </source>
</reference>
<proteinExistence type="predicted"/>
<protein>
    <submittedName>
        <fullName evidence="2">Uncharacterized protein</fullName>
    </submittedName>
</protein>
<evidence type="ECO:0000313" key="3">
    <source>
        <dbReference type="Proteomes" id="UP001215143"/>
    </source>
</evidence>
<evidence type="ECO:0000313" key="2">
    <source>
        <dbReference type="EMBL" id="WDF05265.1"/>
    </source>
</evidence>
<keyword evidence="1" id="KW-0472">Membrane</keyword>
<accession>A0ABY7WF18</accession>
<organism evidence="2 3">
    <name type="scientific">Shouchella hunanensis</name>
    <dbReference type="NCBI Taxonomy" id="766894"/>
    <lineage>
        <taxon>Bacteria</taxon>
        <taxon>Bacillati</taxon>
        <taxon>Bacillota</taxon>
        <taxon>Bacilli</taxon>
        <taxon>Bacillales</taxon>
        <taxon>Bacillaceae</taxon>
        <taxon>Shouchella</taxon>
    </lineage>
</organism>
<keyword evidence="3" id="KW-1185">Reference proteome</keyword>